<reference evidence="7" key="2">
    <citation type="submission" date="2015-01" db="EMBL/GenBank/DDBJ databases">
        <title>Draft genome sequence of potential hydrocarbon metabolising strain of Rhodococcus rhodochrous.</title>
        <authorList>
            <person name="Aggarwal R.K."/>
            <person name="Dawar C."/>
        </authorList>
    </citation>
    <scope>NUCLEOTIDE SEQUENCE [LARGE SCALE GENOMIC DNA]</scope>
    <source>
        <strain evidence="7">KG-21</strain>
    </source>
</reference>
<dbReference type="PANTHER" id="PTHR12128">
    <property type="entry name" value="DIHYDRODIPICOLINATE SYNTHASE"/>
    <property type="match status" value="1"/>
</dbReference>
<evidence type="ECO:0000256" key="2">
    <source>
        <dbReference type="ARBA" id="ARBA00023239"/>
    </source>
</evidence>
<keyword evidence="2 3" id="KW-0456">Lyase</keyword>
<dbReference type="PATRIC" id="fig|1441923.3.peg.298"/>
<dbReference type="CDD" id="cd00408">
    <property type="entry name" value="DHDPS-like"/>
    <property type="match status" value="1"/>
</dbReference>
<dbReference type="PIRSF" id="PIRSF001365">
    <property type="entry name" value="DHDPS"/>
    <property type="match status" value="1"/>
</dbReference>
<feature type="active site" description="Schiff-base intermediate with substrate" evidence="4">
    <location>
        <position position="170"/>
    </location>
</feature>
<evidence type="ECO:0000256" key="1">
    <source>
        <dbReference type="ARBA" id="ARBA00007592"/>
    </source>
</evidence>
<dbReference type="EMBL" id="AZYO01000002">
    <property type="protein sequence ID" value="KOS57822.1"/>
    <property type="molecule type" value="Genomic_DNA"/>
</dbReference>
<evidence type="ECO:0000313" key="6">
    <source>
        <dbReference type="EMBL" id="KOS57822.1"/>
    </source>
</evidence>
<dbReference type="GO" id="GO:0005829">
    <property type="term" value="C:cytosol"/>
    <property type="evidence" value="ECO:0007669"/>
    <property type="project" value="TreeGrafter"/>
</dbReference>
<evidence type="ECO:0000256" key="5">
    <source>
        <dbReference type="PIRSR" id="PIRSR001365-2"/>
    </source>
</evidence>
<name>A0A0M8PR31_RHORH</name>
<organism evidence="6 7">
    <name type="scientific">Rhodococcus rhodochrous KG-21</name>
    <dbReference type="NCBI Taxonomy" id="1441923"/>
    <lineage>
        <taxon>Bacteria</taxon>
        <taxon>Bacillati</taxon>
        <taxon>Actinomycetota</taxon>
        <taxon>Actinomycetes</taxon>
        <taxon>Mycobacteriales</taxon>
        <taxon>Nocardiaceae</taxon>
        <taxon>Rhodococcus</taxon>
    </lineage>
</organism>
<dbReference type="SMART" id="SM01130">
    <property type="entry name" value="DHDPS"/>
    <property type="match status" value="1"/>
</dbReference>
<dbReference type="PANTHER" id="PTHR12128:SF66">
    <property type="entry name" value="4-HYDROXY-2-OXOGLUTARATE ALDOLASE, MITOCHONDRIAL"/>
    <property type="match status" value="1"/>
</dbReference>
<accession>A0A0M8PR31</accession>
<sequence length="298" mass="32448">MECTLTTISGIVAYPVTPFDNRDPDTINVDILHLLLDRMIDAGVDAIAPLGSTGESAYLDHNEWITVATETIQHTDGRVPTVVGVSDLTTAGTIRRAQIAERLGATAVMALPTSYWRLTEEEVRLHFTTLAESIGIPVMVYNNPATTGIDMTAEFLFDLVTTVENITMVKESTGDIARMHRLNELSGNTLAFFNGSNPLAQRAFQAGAAGWCTAAPCLIPHRIVEFHRAITTGREDEAAELFDRLRPLLDMIVSRGLPATIKAGLRSVGVEAGTPRRPLLPLDEPETTRLEELIAACR</sequence>
<dbReference type="Pfam" id="PF00701">
    <property type="entry name" value="DHDPS"/>
    <property type="match status" value="1"/>
</dbReference>
<reference evidence="6 7" key="1">
    <citation type="journal article" date="2015" name="Genome Announc.">
        <title>Draft Genome Sequence of Rhodococcus rhodochrous Strain KG-21, a Soil Isolate from Oil Fields of Krishna-Godavari Basin, India.</title>
        <authorList>
            <person name="Dawar C."/>
            <person name="Aggarwal R.K."/>
        </authorList>
    </citation>
    <scope>NUCLEOTIDE SEQUENCE [LARGE SCALE GENOMIC DNA]</scope>
    <source>
        <strain evidence="6 7">KG-21</strain>
    </source>
</reference>
<dbReference type="Proteomes" id="UP000037712">
    <property type="component" value="Unassembled WGS sequence"/>
</dbReference>
<evidence type="ECO:0000256" key="3">
    <source>
        <dbReference type="PIRNR" id="PIRNR001365"/>
    </source>
</evidence>
<dbReference type="InterPro" id="IPR013785">
    <property type="entry name" value="Aldolase_TIM"/>
</dbReference>
<comment type="caution">
    <text evidence="6">The sequence shown here is derived from an EMBL/GenBank/DDBJ whole genome shotgun (WGS) entry which is preliminary data.</text>
</comment>
<dbReference type="RefSeq" id="WP_054371017.1">
    <property type="nucleotide sequence ID" value="NZ_AZYO01000002.1"/>
</dbReference>
<dbReference type="GO" id="GO:0008840">
    <property type="term" value="F:4-hydroxy-tetrahydrodipicolinate synthase activity"/>
    <property type="evidence" value="ECO:0007669"/>
    <property type="project" value="TreeGrafter"/>
</dbReference>
<dbReference type="Gene3D" id="3.20.20.70">
    <property type="entry name" value="Aldolase class I"/>
    <property type="match status" value="1"/>
</dbReference>
<feature type="binding site" evidence="5">
    <location>
        <position position="53"/>
    </location>
    <ligand>
        <name>pyruvate</name>
        <dbReference type="ChEBI" id="CHEBI:15361"/>
    </ligand>
</feature>
<proteinExistence type="inferred from homology"/>
<gene>
    <name evidence="6" type="ORF">Z051_01345</name>
</gene>
<feature type="active site" description="Proton donor/acceptor" evidence="4">
    <location>
        <position position="141"/>
    </location>
</feature>
<protein>
    <submittedName>
        <fullName evidence="6">Dihydrodipicolinate synthase</fullName>
    </submittedName>
</protein>
<evidence type="ECO:0000256" key="4">
    <source>
        <dbReference type="PIRSR" id="PIRSR001365-1"/>
    </source>
</evidence>
<evidence type="ECO:0000313" key="7">
    <source>
        <dbReference type="Proteomes" id="UP000037712"/>
    </source>
</evidence>
<dbReference type="AlphaFoldDB" id="A0A0M8PR31"/>
<comment type="similarity">
    <text evidence="1 3">Belongs to the DapA family.</text>
</comment>
<dbReference type="SUPFAM" id="SSF51569">
    <property type="entry name" value="Aldolase"/>
    <property type="match status" value="1"/>
</dbReference>
<dbReference type="PRINTS" id="PR00146">
    <property type="entry name" value="DHPICSNTHASE"/>
</dbReference>
<dbReference type="InterPro" id="IPR002220">
    <property type="entry name" value="DapA-like"/>
</dbReference>